<dbReference type="RefSeq" id="WP_217748044.1">
    <property type="nucleotide sequence ID" value="NZ_JAHOEB010000065.1"/>
</dbReference>
<dbReference type="Proteomes" id="UP001197492">
    <property type="component" value="Unassembled WGS sequence"/>
</dbReference>
<protein>
    <submittedName>
        <fullName evidence="1">SseB family protein</fullName>
    </submittedName>
</protein>
<accession>A0AAW4MVU6</accession>
<evidence type="ECO:0000313" key="3">
    <source>
        <dbReference type="Proteomes" id="UP001196408"/>
    </source>
</evidence>
<keyword evidence="4" id="KW-1185">Reference proteome</keyword>
<comment type="caution">
    <text evidence="1">The sequence shown here is derived from an EMBL/GenBank/DDBJ whole genome shotgun (WGS) entry which is preliminary data.</text>
</comment>
<organism evidence="1 3">
    <name type="scientific">Catenibacterium mitsuokai</name>
    <dbReference type="NCBI Taxonomy" id="100886"/>
    <lineage>
        <taxon>Bacteria</taxon>
        <taxon>Bacillati</taxon>
        <taxon>Bacillota</taxon>
        <taxon>Erysipelotrichia</taxon>
        <taxon>Erysipelotrichales</taxon>
        <taxon>Coprobacillaceae</taxon>
        <taxon>Catenibacterium</taxon>
    </lineage>
</organism>
<reference evidence="1 4" key="1">
    <citation type="submission" date="2021-06" db="EMBL/GenBank/DDBJ databases">
        <title>Collection of gut derived symbiotic bacterial strains cultured from healthy donors.</title>
        <authorList>
            <person name="Lin H."/>
            <person name="Littmann E."/>
            <person name="Pamer E.G."/>
        </authorList>
    </citation>
    <scope>NUCLEOTIDE SEQUENCE</scope>
    <source>
        <strain evidence="2 4">MSK.21.70</strain>
        <strain evidence="1">MSK.21.82</strain>
    </source>
</reference>
<dbReference type="EMBL" id="JAHOEL010000062">
    <property type="protein sequence ID" value="MBV3393306.1"/>
    <property type="molecule type" value="Genomic_DNA"/>
</dbReference>
<dbReference type="AlphaFoldDB" id="A0AAW4MVU6"/>
<dbReference type="Proteomes" id="UP001196408">
    <property type="component" value="Unassembled WGS sequence"/>
</dbReference>
<dbReference type="EMBL" id="JAHOEF010000066">
    <property type="protein sequence ID" value="MBV3383325.1"/>
    <property type="molecule type" value="Genomic_DNA"/>
</dbReference>
<gene>
    <name evidence="1" type="ORF">KSV97_08885</name>
    <name evidence="2" type="ORF">KSW06_08580</name>
</gene>
<evidence type="ECO:0000313" key="1">
    <source>
        <dbReference type="EMBL" id="MBV3383325.1"/>
    </source>
</evidence>
<evidence type="ECO:0000313" key="4">
    <source>
        <dbReference type="Proteomes" id="UP001197492"/>
    </source>
</evidence>
<sequence>MDYNGLSIVSPQYYPDGKEWNNLFNLWLQDYDINTDITERFHYLISHSDYLVMVQRPLNNDNSDYEIISVSNEQQQSYLPAFTNIKEITDYIDLPEPQEGYQVEVMVASYKRLLEEIYMRTEGLNGLVINPFSQKLIADEKLLNCIGHNTTIGINHHKDLPSLVPANLKFRKNMKIYHSNGKDPHIKELLKESVEDLMEDGVFACPVLVNKKDLYTNKTGELAMHTGADIYIKPLMCSHADPNKLYISLFTGLNDIKRMDLDHDEPDMEMIITCQSFDSYRDVLFSSDAFCGILINPFTDHLGFSKDMLDEMFYNKETIN</sequence>
<proteinExistence type="predicted"/>
<evidence type="ECO:0000313" key="2">
    <source>
        <dbReference type="EMBL" id="MBV3393306.1"/>
    </source>
</evidence>
<name>A0AAW4MVU6_9FIRM</name>